<feature type="domain" description="GGDEF" evidence="1">
    <location>
        <begin position="70"/>
        <end position="221"/>
    </location>
</feature>
<sequence>MDDLAEQPSRRKYEERHKSLAKRTHNLLMDVIKRQHFELTHDSHIPELLNPRGFEEIVIPATEMFLQEGDQVVFGFIDMDKMKAINDKYGHPKGDEVIKMLAEVLQKYFKRETDIIALNHPKEGEKPQGGLARRGGDEFLLAIALTDIERVKMFLQDAKEEFEKEAQKITPEIVPSFSFGLASMREKLEEIYDRDKIQEGNLAVSQIEAVDAEPSYLMVSALQVAEMRMYKDKSERGQART</sequence>
<dbReference type="InterPro" id="IPR000160">
    <property type="entry name" value="GGDEF_dom"/>
</dbReference>
<dbReference type="NCBIfam" id="TIGR00254">
    <property type="entry name" value="GGDEF"/>
    <property type="match status" value="1"/>
</dbReference>
<dbReference type="GO" id="GO:0005886">
    <property type="term" value="C:plasma membrane"/>
    <property type="evidence" value="ECO:0007669"/>
    <property type="project" value="TreeGrafter"/>
</dbReference>
<dbReference type="STRING" id="1802521.A2893_05375"/>
<dbReference type="GO" id="GO:0052621">
    <property type="term" value="F:diguanylate cyclase activity"/>
    <property type="evidence" value="ECO:0007669"/>
    <property type="project" value="TreeGrafter"/>
</dbReference>
<dbReference type="Gene3D" id="3.30.70.270">
    <property type="match status" value="1"/>
</dbReference>
<dbReference type="GO" id="GO:1902201">
    <property type="term" value="P:negative regulation of bacterial-type flagellum-dependent cell motility"/>
    <property type="evidence" value="ECO:0007669"/>
    <property type="project" value="TreeGrafter"/>
</dbReference>
<evidence type="ECO:0000259" key="1">
    <source>
        <dbReference type="PROSITE" id="PS50887"/>
    </source>
</evidence>
<organism evidence="2 3">
    <name type="scientific">Candidatus Woesebacteria bacterium RIFCSPLOWO2_01_FULL_39_25</name>
    <dbReference type="NCBI Taxonomy" id="1802521"/>
    <lineage>
        <taxon>Bacteria</taxon>
        <taxon>Candidatus Woeseibacteriota</taxon>
    </lineage>
</organism>
<dbReference type="GO" id="GO:0043709">
    <property type="term" value="P:cell adhesion involved in single-species biofilm formation"/>
    <property type="evidence" value="ECO:0007669"/>
    <property type="project" value="TreeGrafter"/>
</dbReference>
<dbReference type="Proteomes" id="UP000176725">
    <property type="component" value="Unassembled WGS sequence"/>
</dbReference>
<dbReference type="SUPFAM" id="SSF55073">
    <property type="entry name" value="Nucleotide cyclase"/>
    <property type="match status" value="1"/>
</dbReference>
<dbReference type="SMART" id="SM00267">
    <property type="entry name" value="GGDEF"/>
    <property type="match status" value="1"/>
</dbReference>
<dbReference type="InterPro" id="IPR050469">
    <property type="entry name" value="Diguanylate_Cyclase"/>
</dbReference>
<name>A0A1F8BLW8_9BACT</name>
<dbReference type="Pfam" id="PF00990">
    <property type="entry name" value="GGDEF"/>
    <property type="match status" value="1"/>
</dbReference>
<dbReference type="PANTHER" id="PTHR45138:SF9">
    <property type="entry name" value="DIGUANYLATE CYCLASE DGCM-RELATED"/>
    <property type="match status" value="1"/>
</dbReference>
<evidence type="ECO:0000313" key="2">
    <source>
        <dbReference type="EMBL" id="OGM65054.1"/>
    </source>
</evidence>
<dbReference type="InterPro" id="IPR043128">
    <property type="entry name" value="Rev_trsase/Diguanyl_cyclase"/>
</dbReference>
<evidence type="ECO:0000313" key="3">
    <source>
        <dbReference type="Proteomes" id="UP000176725"/>
    </source>
</evidence>
<comment type="caution">
    <text evidence="2">The sequence shown here is derived from an EMBL/GenBank/DDBJ whole genome shotgun (WGS) entry which is preliminary data.</text>
</comment>
<dbReference type="InterPro" id="IPR029787">
    <property type="entry name" value="Nucleotide_cyclase"/>
</dbReference>
<proteinExistence type="predicted"/>
<dbReference type="AlphaFoldDB" id="A0A1F8BLW8"/>
<reference evidence="2 3" key="1">
    <citation type="journal article" date="2016" name="Nat. Commun.">
        <title>Thousands of microbial genomes shed light on interconnected biogeochemical processes in an aquifer system.</title>
        <authorList>
            <person name="Anantharaman K."/>
            <person name="Brown C.T."/>
            <person name="Hug L.A."/>
            <person name="Sharon I."/>
            <person name="Castelle C.J."/>
            <person name="Probst A.J."/>
            <person name="Thomas B.C."/>
            <person name="Singh A."/>
            <person name="Wilkins M.J."/>
            <person name="Karaoz U."/>
            <person name="Brodie E.L."/>
            <person name="Williams K.H."/>
            <person name="Hubbard S.S."/>
            <person name="Banfield J.F."/>
        </authorList>
    </citation>
    <scope>NUCLEOTIDE SEQUENCE [LARGE SCALE GENOMIC DNA]</scope>
</reference>
<dbReference type="PANTHER" id="PTHR45138">
    <property type="entry name" value="REGULATORY COMPONENTS OF SENSORY TRANSDUCTION SYSTEM"/>
    <property type="match status" value="1"/>
</dbReference>
<gene>
    <name evidence="2" type="ORF">A2893_05375</name>
</gene>
<dbReference type="CDD" id="cd01949">
    <property type="entry name" value="GGDEF"/>
    <property type="match status" value="1"/>
</dbReference>
<dbReference type="EMBL" id="MGHH01000007">
    <property type="protein sequence ID" value="OGM65054.1"/>
    <property type="molecule type" value="Genomic_DNA"/>
</dbReference>
<protein>
    <recommendedName>
        <fullName evidence="1">GGDEF domain-containing protein</fullName>
    </recommendedName>
</protein>
<accession>A0A1F8BLW8</accession>
<dbReference type="PROSITE" id="PS50887">
    <property type="entry name" value="GGDEF"/>
    <property type="match status" value="1"/>
</dbReference>